<reference evidence="1 2" key="1">
    <citation type="submission" date="2007-06" db="EMBL/GenBank/DDBJ databases">
        <authorList>
            <person name="Shimkets L."/>
            <person name="Ferriera S."/>
            <person name="Johnson J."/>
            <person name="Kravitz S."/>
            <person name="Beeson K."/>
            <person name="Sutton G."/>
            <person name="Rogers Y.-H."/>
            <person name="Friedman R."/>
            <person name="Frazier M."/>
            <person name="Venter J.C."/>
        </authorList>
    </citation>
    <scope>NUCLEOTIDE SEQUENCE [LARGE SCALE GENOMIC DNA]</scope>
    <source>
        <strain evidence="1 2">SIR-1</strain>
    </source>
</reference>
<dbReference type="EMBL" id="ABCS01000009">
    <property type="protein sequence ID" value="EDM80665.1"/>
    <property type="molecule type" value="Genomic_DNA"/>
</dbReference>
<accession>A6G0L9</accession>
<proteinExistence type="predicted"/>
<evidence type="ECO:0000313" key="1">
    <source>
        <dbReference type="EMBL" id="EDM80665.1"/>
    </source>
</evidence>
<dbReference type="RefSeq" id="WP_006970268.1">
    <property type="nucleotide sequence ID" value="NZ_ABCS01000009.1"/>
</dbReference>
<gene>
    <name evidence="1" type="ORF">PPSIR1_37269</name>
</gene>
<keyword evidence="2" id="KW-1185">Reference proteome</keyword>
<protein>
    <submittedName>
        <fullName evidence="1">Uncharacterized protein</fullName>
    </submittedName>
</protein>
<dbReference type="AlphaFoldDB" id="A6G0L9"/>
<comment type="caution">
    <text evidence="1">The sequence shown here is derived from an EMBL/GenBank/DDBJ whole genome shotgun (WGS) entry which is preliminary data.</text>
</comment>
<organism evidence="1 2">
    <name type="scientific">Plesiocystis pacifica SIR-1</name>
    <dbReference type="NCBI Taxonomy" id="391625"/>
    <lineage>
        <taxon>Bacteria</taxon>
        <taxon>Pseudomonadati</taxon>
        <taxon>Myxococcota</taxon>
        <taxon>Polyangia</taxon>
        <taxon>Nannocystales</taxon>
        <taxon>Nannocystaceae</taxon>
        <taxon>Plesiocystis</taxon>
    </lineage>
</organism>
<sequence>MAIRYETEHLQIGTGFDYPLCAGDLAAYEAQVVGLESLLSTTVDEPITVYLWEDAPSSYCGEGPQGCYSPDENAIYTTSFALDHELVHAVVYGFARPPGFFDEGSAEALRRRRLVSVQQPDPLANFELSGGEVDYGSAGLFMRWLWERFGAEAFIAILKDERPPLEAFEAVYGMSPESAEAMFFEELPYGYPPLTSCEVDPLPAVDEGRWEASVRLDCGSDDVYGGDGVRGTARTVTLTEAGDYAVSFEGVSATIRRCADEILELAPEDGDPAWGDVPPTTSTMRAGYVRALEPSNTLTLVPGRYMVYAVGAPEQSVSMAVEMLP</sequence>
<dbReference type="Proteomes" id="UP000005801">
    <property type="component" value="Unassembled WGS sequence"/>
</dbReference>
<evidence type="ECO:0000313" key="2">
    <source>
        <dbReference type="Proteomes" id="UP000005801"/>
    </source>
</evidence>
<name>A6G0L9_9BACT</name>